<dbReference type="RefSeq" id="WP_381604209.1">
    <property type="nucleotide sequence ID" value="NZ_JBHTEB010000001.1"/>
</dbReference>
<organism evidence="1 3">
    <name type="scientific">Streptomyces flavalbus</name>
    <dbReference type="NCBI Taxonomy" id="2665155"/>
    <lineage>
        <taxon>Bacteria</taxon>
        <taxon>Bacillati</taxon>
        <taxon>Actinomycetota</taxon>
        <taxon>Actinomycetes</taxon>
        <taxon>Kitasatosporales</taxon>
        <taxon>Streptomycetaceae</taxon>
        <taxon>Streptomyces</taxon>
    </lineage>
</organism>
<sequence length="317" mass="34996">MLGEERADTTALTVQLAAPAGVVYAVLADAATMPLYFLPCIHVERLHFDGEHERTRMWALMNGQLRSWTSSRHLDPVARRIEFCQQRPGPAPDSIRGVLTVRDRSPHTTELELRFGARTPGAPPPPAWQSWIAHLDSHSQLAGLKNFTERWTRLDDLVLSFEDSVRINGPAELAYDFLYRAGDWPGLVPHVTAAHLTEDAPGVQRLALQTLTDTGSRATSAVRICFPHAGRIVYKQTACWDLLASHTGEWSVVPDATGVTVTSRQSVVLREEHLTTGPGAGQHLARARRHVRTVLGQNCLALLALAKQHAETAVRML</sequence>
<dbReference type="Gene3D" id="3.30.530.20">
    <property type="match status" value="2"/>
</dbReference>
<evidence type="ECO:0000313" key="1">
    <source>
        <dbReference type="EMBL" id="MFD0312660.1"/>
    </source>
</evidence>
<proteinExistence type="predicted"/>
<protein>
    <submittedName>
        <fullName evidence="1">Aromatase/cyclase</fullName>
    </submittedName>
</protein>
<reference evidence="1" key="3">
    <citation type="submission" date="2024-09" db="EMBL/GenBank/DDBJ databases">
        <authorList>
            <person name="Sun Q."/>
            <person name="Mori K."/>
        </authorList>
    </citation>
    <scope>NUCLEOTIDE SEQUENCE</scope>
    <source>
        <strain evidence="1">CGMCC 4.7400</strain>
    </source>
</reference>
<dbReference type="EMBL" id="JBHTEB010000001">
    <property type="protein sequence ID" value="MFD0319204.1"/>
    <property type="molecule type" value="Genomic_DNA"/>
</dbReference>
<dbReference type="InterPro" id="IPR023393">
    <property type="entry name" value="START-like_dom_sf"/>
</dbReference>
<evidence type="ECO:0000313" key="2">
    <source>
        <dbReference type="EMBL" id="MFD0319204.1"/>
    </source>
</evidence>
<keyword evidence="3" id="KW-1185">Reference proteome</keyword>
<gene>
    <name evidence="1" type="ORF">ACFQZ6_00065</name>
    <name evidence="2" type="ORF">ACFQZ6_34310</name>
</gene>
<evidence type="ECO:0000313" key="3">
    <source>
        <dbReference type="Proteomes" id="UP001597023"/>
    </source>
</evidence>
<dbReference type="SUPFAM" id="SSF55961">
    <property type="entry name" value="Bet v1-like"/>
    <property type="match status" value="2"/>
</dbReference>
<reference evidence="3" key="2">
    <citation type="journal article" date="2019" name="Int. J. Syst. Evol. Microbiol.">
        <title>The Global Catalogue of Microorganisms (GCM) 10K type strain sequencing project: providing services to taxonomists for standard genome sequencing and annotation.</title>
        <authorList>
            <consortium name="The Broad Institute Genomics Platform"/>
            <consortium name="The Broad Institute Genome Sequencing Center for Infectious Disease"/>
            <person name="Wu L."/>
            <person name="Ma J."/>
        </authorList>
    </citation>
    <scope>NUCLEOTIDE SEQUENCE [LARGE SCALE GENOMIC DNA]</scope>
    <source>
        <strain evidence="3">CGMCC 4.7400</strain>
    </source>
</reference>
<comment type="caution">
    <text evidence="1">The sequence shown here is derived from an EMBL/GenBank/DDBJ whole genome shotgun (WGS) entry which is preliminary data.</text>
</comment>
<dbReference type="CDD" id="cd08861">
    <property type="entry name" value="OtcD1_ARO-CYC_like"/>
    <property type="match status" value="2"/>
</dbReference>
<reference evidence="1" key="1">
    <citation type="journal article" date="2014" name="Int. J. Syst. Evol. Microbiol.">
        <title>Complete genome of a new Firmicutes species belonging to the dominant human colonic microbiota ('Ruminococcus bicirculans') reveals two chromosomes and a selective capacity to utilize plant glucans.</title>
        <authorList>
            <consortium name="NISC Comparative Sequencing Program"/>
            <person name="Wegmann U."/>
            <person name="Louis P."/>
            <person name="Goesmann A."/>
            <person name="Henrissat B."/>
            <person name="Duncan S.H."/>
            <person name="Flint H.J."/>
        </authorList>
    </citation>
    <scope>NUCLEOTIDE SEQUENCE</scope>
    <source>
        <strain evidence="1">CGMCC 4.7400</strain>
    </source>
</reference>
<dbReference type="EMBL" id="JBHTEB010000001">
    <property type="protein sequence ID" value="MFD0312660.1"/>
    <property type="molecule type" value="Genomic_DNA"/>
</dbReference>
<dbReference type="Proteomes" id="UP001597023">
    <property type="component" value="Unassembled WGS sequence"/>
</dbReference>
<name>A0ABW2VZG1_9ACTN</name>
<accession>A0ABW2VZG1</accession>